<dbReference type="EMBL" id="JBBJCI010000066">
    <property type="protein sequence ID" value="KAK7249533.1"/>
    <property type="molecule type" value="Genomic_DNA"/>
</dbReference>
<evidence type="ECO:0000259" key="1">
    <source>
        <dbReference type="Pfam" id="PF07534"/>
    </source>
</evidence>
<comment type="caution">
    <text evidence="2">The sequence shown here is derived from an EMBL/GenBank/DDBJ whole genome shotgun (WGS) entry which is preliminary data.</text>
</comment>
<reference evidence="2 3" key="1">
    <citation type="submission" date="2024-03" db="EMBL/GenBank/DDBJ databases">
        <title>Aureococcus anophagefferens CCMP1851 and Kratosvirus quantuckense: Draft genome of a second virus-susceptible host strain in the model system.</title>
        <authorList>
            <person name="Chase E."/>
            <person name="Truchon A.R."/>
            <person name="Schepens W."/>
            <person name="Wilhelm S.W."/>
        </authorList>
    </citation>
    <scope>NUCLEOTIDE SEQUENCE [LARGE SCALE GENOMIC DNA]</scope>
    <source>
        <strain evidence="2 3">CCMP1851</strain>
    </source>
</reference>
<sequence>MPRAPSTRLGALREQKKDFVENLFGMIFGEIEDAPAGFTRMTVETQPDQYPAETSGDRAAAVDGDDADLARWVRPTLLQTQLARLPMYEVYDSDLDGWTPGAFHAAVDRRGPGVVLCEAEDGQRFGGYNAKGWVGYGEYRPGLSNFLFAWNKAGENFVKLPKVGGAGMGVVDKPEQGPMFGAEGLCVPMRAENPRLARCKLGPYYARMKGGRGSMLRDGEPGSMVKRMTVYVGNWGAESIPFDDAIPFSLT</sequence>
<dbReference type="InterPro" id="IPR006571">
    <property type="entry name" value="TLDc_dom"/>
</dbReference>
<organism evidence="2 3">
    <name type="scientific">Aureococcus anophagefferens</name>
    <name type="common">Harmful bloom alga</name>
    <dbReference type="NCBI Taxonomy" id="44056"/>
    <lineage>
        <taxon>Eukaryota</taxon>
        <taxon>Sar</taxon>
        <taxon>Stramenopiles</taxon>
        <taxon>Ochrophyta</taxon>
        <taxon>Pelagophyceae</taxon>
        <taxon>Pelagomonadales</taxon>
        <taxon>Pelagomonadaceae</taxon>
        <taxon>Aureococcus</taxon>
    </lineage>
</organism>
<feature type="domain" description="TLDc" evidence="1">
    <location>
        <begin position="80"/>
        <end position="183"/>
    </location>
</feature>
<dbReference type="Proteomes" id="UP001363151">
    <property type="component" value="Unassembled WGS sequence"/>
</dbReference>
<protein>
    <recommendedName>
        <fullName evidence="1">TLDc domain-containing protein</fullName>
    </recommendedName>
</protein>
<dbReference type="Pfam" id="PF07534">
    <property type="entry name" value="TLD"/>
    <property type="match status" value="1"/>
</dbReference>
<gene>
    <name evidence="2" type="ORF">SO694_0026807</name>
</gene>
<evidence type="ECO:0000313" key="3">
    <source>
        <dbReference type="Proteomes" id="UP001363151"/>
    </source>
</evidence>
<proteinExistence type="predicted"/>
<evidence type="ECO:0000313" key="2">
    <source>
        <dbReference type="EMBL" id="KAK7249533.1"/>
    </source>
</evidence>
<name>A0ABR1G8N8_AURAN</name>
<keyword evidence="3" id="KW-1185">Reference proteome</keyword>
<accession>A0ABR1G8N8</accession>